<evidence type="ECO:0000313" key="2">
    <source>
        <dbReference type="EMBL" id="ETJ17323.1"/>
    </source>
</evidence>
<evidence type="ECO:0000256" key="1">
    <source>
        <dbReference type="SAM" id="Phobius"/>
    </source>
</evidence>
<feature type="transmembrane region" description="Helical" evidence="1">
    <location>
        <begin position="6"/>
        <end position="27"/>
    </location>
</feature>
<proteinExistence type="predicted"/>
<dbReference type="Pfam" id="PF10960">
    <property type="entry name" value="Holin_BhlA"/>
    <property type="match status" value="1"/>
</dbReference>
<keyword evidence="1" id="KW-0812">Transmembrane</keyword>
<dbReference type="EMBL" id="AZMM01018783">
    <property type="protein sequence ID" value="ETJ17323.1"/>
    <property type="molecule type" value="Genomic_DNA"/>
</dbReference>
<keyword evidence="1" id="KW-0472">Membrane</keyword>
<organism evidence="2">
    <name type="scientific">human gut metagenome</name>
    <dbReference type="NCBI Taxonomy" id="408170"/>
    <lineage>
        <taxon>unclassified sequences</taxon>
        <taxon>metagenomes</taxon>
        <taxon>organismal metagenomes</taxon>
    </lineage>
</organism>
<dbReference type="AlphaFoldDB" id="W1WGQ2"/>
<protein>
    <submittedName>
        <fullName evidence="2">UviB-like protein</fullName>
    </submittedName>
</protein>
<reference evidence="2" key="1">
    <citation type="submission" date="2013-12" db="EMBL/GenBank/DDBJ databases">
        <title>A Varibaculum cambriense genome reconstructed from a premature infant gut community with otherwise low bacterial novelty that shifts toward anaerobic metabolism during the third week of life.</title>
        <authorList>
            <person name="Brown C.T."/>
            <person name="Sharon I."/>
            <person name="Thomas B.C."/>
            <person name="Castelle C.J."/>
            <person name="Morowitz M.J."/>
            <person name="Banfield J.F."/>
        </authorList>
    </citation>
    <scope>NUCLEOTIDE SEQUENCE</scope>
</reference>
<accession>W1WGQ2</accession>
<sequence>MENQLVQIATSQGIWAVLSVFLIFYILKAQEKREENYQKMIFELTEELKIISEINDHVKNIIPKD</sequence>
<keyword evidence="1" id="KW-1133">Transmembrane helix</keyword>
<dbReference type="InterPro" id="IPR024405">
    <property type="entry name" value="Phage_BhlA/UviB"/>
</dbReference>
<comment type="caution">
    <text evidence="2">The sequence shown here is derived from an EMBL/GenBank/DDBJ whole genome shotgun (WGS) entry which is preliminary data.</text>
</comment>
<name>W1WGQ2_9ZZZZ</name>
<gene>
    <name evidence="2" type="ORF">Q604_UNBc4C00002G0008</name>
</gene>